<organism evidence="11">
    <name type="scientific">Homalodisca liturata</name>
    <dbReference type="NCBI Taxonomy" id="320908"/>
    <lineage>
        <taxon>Eukaryota</taxon>
        <taxon>Metazoa</taxon>
        <taxon>Ecdysozoa</taxon>
        <taxon>Arthropoda</taxon>
        <taxon>Hexapoda</taxon>
        <taxon>Insecta</taxon>
        <taxon>Pterygota</taxon>
        <taxon>Neoptera</taxon>
        <taxon>Paraneoptera</taxon>
        <taxon>Hemiptera</taxon>
        <taxon>Auchenorrhyncha</taxon>
        <taxon>Membracoidea</taxon>
        <taxon>Cicadellidae</taxon>
        <taxon>Cicadellinae</taxon>
        <taxon>Proconiini</taxon>
        <taxon>Homalodisca</taxon>
    </lineage>
</organism>
<feature type="domain" description="Glycoside hydrolase family 2 catalytic" evidence="9">
    <location>
        <begin position="337"/>
        <end position="628"/>
    </location>
</feature>
<reference evidence="11" key="1">
    <citation type="submission" date="2015-11" db="EMBL/GenBank/DDBJ databases">
        <title>De novo transcriptome assembly of four potential Pierce s Disease insect vectors from Arizona vineyards.</title>
        <authorList>
            <person name="Tassone E.E."/>
        </authorList>
    </citation>
    <scope>NUCLEOTIDE SEQUENCE</scope>
</reference>
<dbReference type="PANTHER" id="PTHR10066">
    <property type="entry name" value="BETA-GLUCURONIDASE"/>
    <property type="match status" value="1"/>
</dbReference>
<evidence type="ECO:0000256" key="3">
    <source>
        <dbReference type="ARBA" id="ARBA00012761"/>
    </source>
</evidence>
<dbReference type="InterPro" id="IPR013783">
    <property type="entry name" value="Ig-like_fold"/>
</dbReference>
<evidence type="ECO:0000256" key="4">
    <source>
        <dbReference type="ARBA" id="ARBA00016205"/>
    </source>
</evidence>
<dbReference type="InterPro" id="IPR006103">
    <property type="entry name" value="Glyco_hydro_2_cat"/>
</dbReference>
<keyword evidence="7" id="KW-0732">Signal</keyword>
<evidence type="ECO:0000256" key="5">
    <source>
        <dbReference type="ARBA" id="ARBA00022801"/>
    </source>
</evidence>
<dbReference type="InterPro" id="IPR006102">
    <property type="entry name" value="Ig-like_GH2"/>
</dbReference>
<evidence type="ECO:0000259" key="8">
    <source>
        <dbReference type="Pfam" id="PF00703"/>
    </source>
</evidence>
<dbReference type="PROSITE" id="PS00608">
    <property type="entry name" value="GLYCOSYL_HYDROL_F2_2"/>
    <property type="match status" value="1"/>
</dbReference>
<dbReference type="FunFam" id="2.60.120.260:FF:000027">
    <property type="entry name" value="Beta-glucuronidase"/>
    <property type="match status" value="1"/>
</dbReference>
<feature type="signal peptide" evidence="7">
    <location>
        <begin position="1"/>
        <end position="20"/>
    </location>
</feature>
<dbReference type="Gene3D" id="2.60.40.10">
    <property type="entry name" value="Immunoglobulins"/>
    <property type="match status" value="1"/>
</dbReference>
<protein>
    <recommendedName>
        <fullName evidence="4">Beta-glucuronidase</fullName>
        <ecNumber evidence="3">3.2.1.31</ecNumber>
    </recommendedName>
</protein>
<feature type="domain" description="Glycosyl hydrolases family 2 sugar binding" evidence="10">
    <location>
        <begin position="43"/>
        <end position="219"/>
    </location>
</feature>
<proteinExistence type="inferred from homology"/>
<dbReference type="SUPFAM" id="SSF49785">
    <property type="entry name" value="Galactose-binding domain-like"/>
    <property type="match status" value="1"/>
</dbReference>
<dbReference type="GO" id="GO:0005615">
    <property type="term" value="C:extracellular space"/>
    <property type="evidence" value="ECO:0007669"/>
    <property type="project" value="TreeGrafter"/>
</dbReference>
<evidence type="ECO:0000256" key="2">
    <source>
        <dbReference type="ARBA" id="ARBA00007401"/>
    </source>
</evidence>
<dbReference type="Pfam" id="PF02836">
    <property type="entry name" value="Glyco_hydro_2_C"/>
    <property type="match status" value="1"/>
</dbReference>
<sequence>MCSLVALLLVCLLLGDPTGADVGLHLPQGGVLYPRASEIREVQSLDGIWNFKLDTPEQNGIRNQWFGKDISKMEGTIPMPVPSSYNDITASAEVRDHIGLVWYDRGFFVPNSWKSQGFRVWLRFGSVNYFAQVWVNGKKVTEHEIGHLPFTIEITDVVTYGRENKLTVAVDNTLGSETIPQGSLHQVPTMQGPKTIQRYTFDFYNYAGIHRPVYLYTTPKVYIDDIELTTDVSGARVYLNYNLFYKGYSSIDNTINSTVSVVDKDLVVCFETCIVENGMGNISGRIEVTNPKLWWPYLMSPDPGYLYTIEITLHTSETGVVDVYRMPFGLRSVTWDNNTVYINDRPIYIRGFGRHEDSDIRGKGLDLPTSVKDHNLLRWIGANAYRTSHYPYAEEIMDLAESQGFMIIDESPSVNTENFTQILLEKHKISIAEMINRDKNRACVIMWSVANEPRTADRGAGPYFGSVVGYARSLDSTRPITAVLNRWYTVDQAGQFMDVICFNRYNGWYTEAGQLESIQLAVESEAQNWREKHLKPVIMSEYGSDTYEGLHNLPHYIWTEEYQQQLLAEHFKAFDNLRKKGWFIGEMIWNFADFKTDQSITRVGGNKKGIFTRQRQPKTSAFLVRRRNFQLASMLDGVKPPADLFIYTASANGYRDEF</sequence>
<comment type="similarity">
    <text evidence="2">Belongs to the glycosyl hydrolase 2 family.</text>
</comment>
<dbReference type="NCBIfam" id="NF007538">
    <property type="entry name" value="PRK10150.1"/>
    <property type="match status" value="1"/>
</dbReference>
<dbReference type="InterPro" id="IPR036156">
    <property type="entry name" value="Beta-gal/glucu_dom_sf"/>
</dbReference>
<evidence type="ECO:0000259" key="9">
    <source>
        <dbReference type="Pfam" id="PF02836"/>
    </source>
</evidence>
<dbReference type="Pfam" id="PF00703">
    <property type="entry name" value="Glyco_hydro_2"/>
    <property type="match status" value="1"/>
</dbReference>
<dbReference type="FunFam" id="3.20.20.80:FF:000029">
    <property type="entry name" value="Beta-glucuronidase"/>
    <property type="match status" value="1"/>
</dbReference>
<dbReference type="InterPro" id="IPR006104">
    <property type="entry name" value="Glyco_hydro_2_N"/>
</dbReference>
<evidence type="ECO:0000256" key="7">
    <source>
        <dbReference type="SAM" id="SignalP"/>
    </source>
</evidence>
<dbReference type="SUPFAM" id="SSF51445">
    <property type="entry name" value="(Trans)glycosidases"/>
    <property type="match status" value="1"/>
</dbReference>
<dbReference type="PANTHER" id="PTHR10066:SF67">
    <property type="entry name" value="BETA-GLUCURONIDASE"/>
    <property type="match status" value="1"/>
</dbReference>
<dbReference type="GO" id="GO:0030246">
    <property type="term" value="F:carbohydrate binding"/>
    <property type="evidence" value="ECO:0007669"/>
    <property type="project" value="TreeGrafter"/>
</dbReference>
<dbReference type="InterPro" id="IPR008979">
    <property type="entry name" value="Galactose-bd-like_sf"/>
</dbReference>
<dbReference type="InterPro" id="IPR006101">
    <property type="entry name" value="Glyco_hydro_2"/>
</dbReference>
<dbReference type="InterPro" id="IPR023232">
    <property type="entry name" value="Glyco_hydro_2_AS"/>
</dbReference>
<name>A0A1B6IRB0_9HEMI</name>
<keyword evidence="5" id="KW-0378">Hydrolase</keyword>
<dbReference type="GO" id="GO:0019391">
    <property type="term" value="P:glucuronoside catabolic process"/>
    <property type="evidence" value="ECO:0007669"/>
    <property type="project" value="TreeGrafter"/>
</dbReference>
<dbReference type="PRINTS" id="PR00132">
    <property type="entry name" value="GLHYDRLASE2"/>
</dbReference>
<accession>A0A1B6IRB0</accession>
<dbReference type="AlphaFoldDB" id="A0A1B6IRB0"/>
<comment type="function">
    <text evidence="1">Plays an important role in the degradation of dermatan and keratan sulfates.</text>
</comment>
<gene>
    <name evidence="11" type="ORF">g.47284</name>
</gene>
<dbReference type="InterPro" id="IPR017853">
    <property type="entry name" value="GH"/>
</dbReference>
<dbReference type="EC" id="3.2.1.31" evidence="3"/>
<feature type="domain" description="Glycoside hydrolase family 2 immunoglobulin-like beta-sandwich" evidence="8">
    <location>
        <begin position="221"/>
        <end position="331"/>
    </location>
</feature>
<evidence type="ECO:0000256" key="6">
    <source>
        <dbReference type="ARBA" id="ARBA00023295"/>
    </source>
</evidence>
<evidence type="ECO:0000313" key="11">
    <source>
        <dbReference type="EMBL" id="JAS89464.1"/>
    </source>
</evidence>
<dbReference type="Gene3D" id="3.20.20.80">
    <property type="entry name" value="Glycosidases"/>
    <property type="match status" value="1"/>
</dbReference>
<dbReference type="GO" id="GO:0005975">
    <property type="term" value="P:carbohydrate metabolic process"/>
    <property type="evidence" value="ECO:0007669"/>
    <property type="project" value="InterPro"/>
</dbReference>
<feature type="chain" id="PRO_5008585397" description="Beta-glucuronidase" evidence="7">
    <location>
        <begin position="21"/>
        <end position="658"/>
    </location>
</feature>
<keyword evidence="6" id="KW-0326">Glycosidase</keyword>
<dbReference type="EMBL" id="GECU01018242">
    <property type="protein sequence ID" value="JAS89464.1"/>
    <property type="molecule type" value="Transcribed_RNA"/>
</dbReference>
<evidence type="ECO:0000256" key="1">
    <source>
        <dbReference type="ARBA" id="ARBA00003025"/>
    </source>
</evidence>
<dbReference type="GO" id="GO:0004566">
    <property type="term" value="F:beta-glucuronidase activity"/>
    <property type="evidence" value="ECO:0007669"/>
    <property type="project" value="UniProtKB-EC"/>
</dbReference>
<dbReference type="Gene3D" id="2.60.120.260">
    <property type="entry name" value="Galactose-binding domain-like"/>
    <property type="match status" value="1"/>
</dbReference>
<evidence type="ECO:0000259" key="10">
    <source>
        <dbReference type="Pfam" id="PF02837"/>
    </source>
</evidence>
<dbReference type="SUPFAM" id="SSF49303">
    <property type="entry name" value="beta-Galactosidase/glucuronidase domain"/>
    <property type="match status" value="1"/>
</dbReference>
<dbReference type="Pfam" id="PF02837">
    <property type="entry name" value="Glyco_hydro_2_N"/>
    <property type="match status" value="1"/>
</dbReference>